<dbReference type="EMBL" id="CP002536">
    <property type="protein sequence ID" value="ADY26757.1"/>
    <property type="molecule type" value="Genomic_DNA"/>
</dbReference>
<dbReference type="PANTHER" id="PTHR33653:SF1">
    <property type="entry name" value="RIBONUCLEASE VAPC2"/>
    <property type="match status" value="1"/>
</dbReference>
<dbReference type="GO" id="GO:0004540">
    <property type="term" value="F:RNA nuclease activity"/>
    <property type="evidence" value="ECO:0007669"/>
    <property type="project" value="InterPro"/>
</dbReference>
<keyword evidence="11" id="KW-1185">Reference proteome</keyword>
<dbReference type="InterPro" id="IPR050556">
    <property type="entry name" value="Type_II_TA_system_RNase"/>
</dbReference>
<dbReference type="SUPFAM" id="SSF88723">
    <property type="entry name" value="PIN domain-like"/>
    <property type="match status" value="1"/>
</dbReference>
<comment type="function">
    <text evidence="8">Toxic component of a toxin-antitoxin (TA) system. An RNase.</text>
</comment>
<dbReference type="KEGG" id="dpt:Deipr_1619"/>
<protein>
    <recommendedName>
        <fullName evidence="8">Ribonuclease VapC</fullName>
        <shortName evidence="8">RNase VapC</shortName>
        <ecNumber evidence="8">3.1.-.-</ecNumber>
    </recommendedName>
    <alternativeName>
        <fullName evidence="8">Toxin VapC</fullName>
    </alternativeName>
</protein>
<evidence type="ECO:0000256" key="3">
    <source>
        <dbReference type="ARBA" id="ARBA00022722"/>
    </source>
</evidence>
<evidence type="ECO:0000256" key="7">
    <source>
        <dbReference type="ARBA" id="ARBA00038093"/>
    </source>
</evidence>
<dbReference type="Proteomes" id="UP000007718">
    <property type="component" value="Chromosome"/>
</dbReference>
<keyword evidence="5 8" id="KW-0378">Hydrolase</keyword>
<keyword evidence="4 8" id="KW-0479">Metal-binding</keyword>
<evidence type="ECO:0000256" key="4">
    <source>
        <dbReference type="ARBA" id="ARBA00022723"/>
    </source>
</evidence>
<reference evidence="11" key="1">
    <citation type="submission" date="2011-02" db="EMBL/GenBank/DDBJ databases">
        <title>The complete sequence of chromosome of Deinococcus proteolyticus DSM 20540.</title>
        <authorList>
            <consortium name="US DOE Joint Genome Institute (JGI-PGF)"/>
            <person name="Lucas S."/>
            <person name="Copeland A."/>
            <person name="Lapidus A."/>
            <person name="Bruce D."/>
            <person name="Goodwin L."/>
            <person name="Pitluck S."/>
            <person name="Kyrpides N."/>
            <person name="Mavromatis K."/>
            <person name="Pagani I."/>
            <person name="Ivanova N."/>
            <person name="Ovchinnikova G."/>
            <person name="Zeytun A."/>
            <person name="Detter J.C."/>
            <person name="Han C."/>
            <person name="Land M."/>
            <person name="Hauser L."/>
            <person name="Markowitz V."/>
            <person name="Cheng J.-F."/>
            <person name="Hugenholtz P."/>
            <person name="Woyke T."/>
            <person name="Wu D."/>
            <person name="Pukall R."/>
            <person name="Steenblock K."/>
            <person name="Brambilla E."/>
            <person name="Klenk H.-P."/>
            <person name="Eisen J.A."/>
        </authorList>
    </citation>
    <scope>NUCLEOTIDE SEQUENCE [LARGE SCALE GENOMIC DNA]</scope>
    <source>
        <strain evidence="11">ATCC 35074 / DSM 20540 / JCM 6276 / NBRC 101906 / NCIMB 13154 / VKM Ac-1939 / CCM 2703 / MRP</strain>
    </source>
</reference>
<reference evidence="10 11" key="2">
    <citation type="journal article" date="2012" name="Stand. Genomic Sci.">
        <title>Complete genome sequence of the orange-red pigmented, radioresistant Deinococcus proteolyticus type strain (MRP(T)).</title>
        <authorList>
            <person name="Copeland A."/>
            <person name="Zeytun A."/>
            <person name="Yassawong M."/>
            <person name="Nolan M."/>
            <person name="Lucas S."/>
            <person name="Hammon N."/>
            <person name="Deshpande S."/>
            <person name="Cheng J.F."/>
            <person name="Han C."/>
            <person name="Tapia R."/>
            <person name="Goodwin L.A."/>
            <person name="Pitluck S."/>
            <person name="Mavromatis K."/>
            <person name="Liolios K."/>
            <person name="Pagani I."/>
            <person name="Ivanova N."/>
            <person name="Mikhailova N."/>
            <person name="Pati A."/>
            <person name="Chen A."/>
            <person name="Palaniappan K."/>
            <person name="Land M."/>
            <person name="Hauser L."/>
            <person name="Jeffries C.D."/>
            <person name="Brambilla E.M."/>
            <person name="Rohde M."/>
            <person name="Sikorski J."/>
            <person name="Pukall R."/>
            <person name="Goker M."/>
            <person name="Detter J.C."/>
            <person name="Woyke T."/>
            <person name="Bristow J."/>
            <person name="Eisen J.A."/>
            <person name="Markowitz V."/>
            <person name="Hugenholtz P."/>
            <person name="Kyrpides N.C."/>
            <person name="Klenk H.P."/>
            <person name="Lapidus A."/>
        </authorList>
    </citation>
    <scope>NUCLEOTIDE SEQUENCE [LARGE SCALE GENOMIC DNA]</scope>
    <source>
        <strain evidence="11">ATCC 35074 / DSM 20540 / JCM 6276 / NBRC 101906 / NCIMB 13154 / VKM Ac-1939 / CCM 2703 / MRP</strain>
    </source>
</reference>
<keyword evidence="8" id="KW-0800">Toxin</keyword>
<evidence type="ECO:0000256" key="5">
    <source>
        <dbReference type="ARBA" id="ARBA00022801"/>
    </source>
</evidence>
<keyword evidence="2 8" id="KW-1277">Toxin-antitoxin system</keyword>
<proteinExistence type="inferred from homology"/>
<keyword evidence="6 8" id="KW-0460">Magnesium</keyword>
<evidence type="ECO:0000313" key="10">
    <source>
        <dbReference type="EMBL" id="ADY26757.1"/>
    </source>
</evidence>
<dbReference type="AlphaFoldDB" id="F0RKP5"/>
<evidence type="ECO:0000256" key="1">
    <source>
        <dbReference type="ARBA" id="ARBA00001946"/>
    </source>
</evidence>
<dbReference type="Gene3D" id="3.40.50.1010">
    <property type="entry name" value="5'-nuclease"/>
    <property type="match status" value="1"/>
</dbReference>
<dbReference type="InterPro" id="IPR002716">
    <property type="entry name" value="PIN_dom"/>
</dbReference>
<accession>F0RKP5</accession>
<organism evidence="10 11">
    <name type="scientific">Deinococcus proteolyticus (strain ATCC 35074 / DSM 20540 / JCM 6276 / NBRC 101906 / NCIMB 13154 / VKM Ac-1939 / CCM 2703 / MRP)</name>
    <dbReference type="NCBI Taxonomy" id="693977"/>
    <lineage>
        <taxon>Bacteria</taxon>
        <taxon>Thermotogati</taxon>
        <taxon>Deinococcota</taxon>
        <taxon>Deinococci</taxon>
        <taxon>Deinococcales</taxon>
        <taxon>Deinococcaceae</taxon>
        <taxon>Deinococcus</taxon>
    </lineage>
</organism>
<dbReference type="GO" id="GO:0016787">
    <property type="term" value="F:hydrolase activity"/>
    <property type="evidence" value="ECO:0007669"/>
    <property type="project" value="UniProtKB-KW"/>
</dbReference>
<comment type="cofactor">
    <cofactor evidence="1 8">
        <name>Mg(2+)</name>
        <dbReference type="ChEBI" id="CHEBI:18420"/>
    </cofactor>
</comment>
<dbReference type="HAMAP" id="MF_00265">
    <property type="entry name" value="VapC_Nob1"/>
    <property type="match status" value="1"/>
</dbReference>
<dbReference type="Pfam" id="PF01850">
    <property type="entry name" value="PIN"/>
    <property type="match status" value="1"/>
</dbReference>
<feature type="domain" description="PIN" evidence="9">
    <location>
        <begin position="6"/>
        <end position="129"/>
    </location>
</feature>
<dbReference type="EC" id="3.1.-.-" evidence="8"/>
<feature type="binding site" evidence="8">
    <location>
        <position position="7"/>
    </location>
    <ligand>
        <name>Mg(2+)</name>
        <dbReference type="ChEBI" id="CHEBI:18420"/>
    </ligand>
</feature>
<dbReference type="InterPro" id="IPR029060">
    <property type="entry name" value="PIN-like_dom_sf"/>
</dbReference>
<gene>
    <name evidence="8" type="primary">vapC</name>
    <name evidence="10" type="ordered locus">Deipr_1619</name>
</gene>
<feature type="binding site" evidence="8">
    <location>
        <position position="102"/>
    </location>
    <ligand>
        <name>Mg(2+)</name>
        <dbReference type="ChEBI" id="CHEBI:18420"/>
    </ligand>
</feature>
<dbReference type="GO" id="GO:0000287">
    <property type="term" value="F:magnesium ion binding"/>
    <property type="evidence" value="ECO:0007669"/>
    <property type="project" value="UniProtKB-UniRule"/>
</dbReference>
<dbReference type="STRING" id="693977.Deipr_1619"/>
<evidence type="ECO:0000259" key="9">
    <source>
        <dbReference type="Pfam" id="PF01850"/>
    </source>
</evidence>
<name>F0RKP5_DEIPM</name>
<evidence type="ECO:0000256" key="2">
    <source>
        <dbReference type="ARBA" id="ARBA00022649"/>
    </source>
</evidence>
<dbReference type="GO" id="GO:0090729">
    <property type="term" value="F:toxin activity"/>
    <property type="evidence" value="ECO:0007669"/>
    <property type="project" value="UniProtKB-KW"/>
</dbReference>
<dbReference type="PANTHER" id="PTHR33653">
    <property type="entry name" value="RIBONUCLEASE VAPC2"/>
    <property type="match status" value="1"/>
</dbReference>
<dbReference type="HOGENOM" id="CLU_150004_0_0_0"/>
<evidence type="ECO:0000256" key="8">
    <source>
        <dbReference type="HAMAP-Rule" id="MF_00265"/>
    </source>
</evidence>
<dbReference type="eggNOG" id="COG1848">
    <property type="taxonomic scope" value="Bacteria"/>
</dbReference>
<sequence>MRVTSLDTSVIVASIYPEHPQHAWALRQRQKAEALAMSAHSLAEVYKVIKGHPRIKLSPSQATPLLRALADQVRVIPLTEASYHAALTRCAKHQLSGSVIFDALIAQAALEAEAVALLTLNPKDFRRLGEDVAGLVVSP</sequence>
<keyword evidence="3 8" id="KW-0540">Nuclease</keyword>
<comment type="similarity">
    <text evidence="7 8">Belongs to the PINc/VapC protein family.</text>
</comment>
<evidence type="ECO:0000313" key="11">
    <source>
        <dbReference type="Proteomes" id="UP000007718"/>
    </source>
</evidence>
<evidence type="ECO:0000256" key="6">
    <source>
        <dbReference type="ARBA" id="ARBA00022842"/>
    </source>
</evidence>
<dbReference type="InterPro" id="IPR022907">
    <property type="entry name" value="VapC_family"/>
</dbReference>